<organism evidence="1 2">
    <name type="scientific">Chamaesiphon polymorphus CCALA 037</name>
    <dbReference type="NCBI Taxonomy" id="2107692"/>
    <lineage>
        <taxon>Bacteria</taxon>
        <taxon>Bacillati</taxon>
        <taxon>Cyanobacteriota</taxon>
        <taxon>Cyanophyceae</taxon>
        <taxon>Gomontiellales</taxon>
        <taxon>Chamaesiphonaceae</taxon>
        <taxon>Chamaesiphon</taxon>
    </lineage>
</organism>
<dbReference type="Proteomes" id="UP000238937">
    <property type="component" value="Unassembled WGS sequence"/>
</dbReference>
<gene>
    <name evidence="1" type="ORF">C7B77_09735</name>
</gene>
<dbReference type="EMBL" id="PVWO01000094">
    <property type="protein sequence ID" value="PSB57069.1"/>
    <property type="molecule type" value="Genomic_DNA"/>
</dbReference>
<comment type="caution">
    <text evidence="1">The sequence shown here is derived from an EMBL/GenBank/DDBJ whole genome shotgun (WGS) entry which is preliminary data.</text>
</comment>
<evidence type="ECO:0000313" key="2">
    <source>
        <dbReference type="Proteomes" id="UP000238937"/>
    </source>
</evidence>
<sequence length="93" mass="10349">MPRNLQTPLATKIAQATSIARQTTMVGIHGRPKVTHPNINTKMSSNRAGIITSAGMPAIFRFLDKIRFTLIDTTYLHSLKLTKSVRSSRSNNR</sequence>
<keyword evidence="2" id="KW-1185">Reference proteome</keyword>
<proteinExistence type="predicted"/>
<protein>
    <submittedName>
        <fullName evidence="1">Uncharacterized protein</fullName>
    </submittedName>
</protein>
<dbReference type="AlphaFoldDB" id="A0A2T1GHA9"/>
<accession>A0A2T1GHA9</accession>
<name>A0A2T1GHA9_9CYAN</name>
<reference evidence="1 2" key="1">
    <citation type="submission" date="2018-03" db="EMBL/GenBank/DDBJ databases">
        <title>The ancient ancestry and fast evolution of plastids.</title>
        <authorList>
            <person name="Moore K.R."/>
            <person name="Magnabosco C."/>
            <person name="Momper L."/>
            <person name="Gold D.A."/>
            <person name="Bosak T."/>
            <person name="Fournier G.P."/>
        </authorList>
    </citation>
    <scope>NUCLEOTIDE SEQUENCE [LARGE SCALE GENOMIC DNA]</scope>
    <source>
        <strain evidence="1 2">CCALA 037</strain>
    </source>
</reference>
<evidence type="ECO:0000313" key="1">
    <source>
        <dbReference type="EMBL" id="PSB57069.1"/>
    </source>
</evidence>